<gene>
    <name evidence="1" type="ORF">SAMN05421877_10780</name>
</gene>
<sequence length="179" mass="21033">MSEQNSLVIRVHISPEKLAQMHQSAPQAIVLDENMKTWWASREMYGKSDLTNVPTYTVRDNRELLTELVRDRYLIAREYYDEERQIWTFFALQFSENYSEILPMISWIIGLAAYLNQGDTGFAIIYDYQWGSEDVMAYIKLEDQKAKLTNAKHISAIPQEDYLQAKGILDKFMDEMQDQ</sequence>
<dbReference type="AlphaFoldDB" id="A0A1H5ZN75"/>
<keyword evidence="2" id="KW-1185">Reference proteome</keyword>
<reference evidence="2" key="1">
    <citation type="submission" date="2016-10" db="EMBL/GenBank/DDBJ databases">
        <authorList>
            <person name="Varghese N."/>
            <person name="Submissions S."/>
        </authorList>
    </citation>
    <scope>NUCLEOTIDE SEQUENCE [LARGE SCALE GENOMIC DNA]</scope>
    <source>
        <strain evidence="2">DSM 22361</strain>
    </source>
</reference>
<dbReference type="EMBL" id="FNUT01000007">
    <property type="protein sequence ID" value="SEG37454.1"/>
    <property type="molecule type" value="Genomic_DNA"/>
</dbReference>
<protein>
    <submittedName>
        <fullName evidence="1">Uncharacterized protein</fullName>
    </submittedName>
</protein>
<name>A0A1H5ZN75_9SPHI</name>
<organism evidence="1 2">
    <name type="scientific">Sphingobacterium lactis</name>
    <dbReference type="NCBI Taxonomy" id="797291"/>
    <lineage>
        <taxon>Bacteria</taxon>
        <taxon>Pseudomonadati</taxon>
        <taxon>Bacteroidota</taxon>
        <taxon>Sphingobacteriia</taxon>
        <taxon>Sphingobacteriales</taxon>
        <taxon>Sphingobacteriaceae</taxon>
        <taxon>Sphingobacterium</taxon>
    </lineage>
</organism>
<evidence type="ECO:0000313" key="1">
    <source>
        <dbReference type="EMBL" id="SEG37454.1"/>
    </source>
</evidence>
<dbReference type="RefSeq" id="WP_103906527.1">
    <property type="nucleotide sequence ID" value="NZ_CP049246.1"/>
</dbReference>
<proteinExistence type="predicted"/>
<accession>A0A1H5ZN75</accession>
<dbReference type="OrthoDB" id="6910425at2"/>
<dbReference type="Proteomes" id="UP000236731">
    <property type="component" value="Unassembled WGS sequence"/>
</dbReference>
<evidence type="ECO:0000313" key="2">
    <source>
        <dbReference type="Proteomes" id="UP000236731"/>
    </source>
</evidence>